<keyword evidence="3" id="KW-1185">Reference proteome</keyword>
<dbReference type="OMA" id="PHYAPQV"/>
<reference evidence="2" key="3">
    <citation type="submission" date="2014-11" db="UniProtKB">
        <authorList>
            <consortium name="EnsemblProtists"/>
        </authorList>
    </citation>
    <scope>IDENTIFICATION</scope>
    <source>
        <strain evidence="2">DAOM BR144</strain>
    </source>
</reference>
<organism evidence="2 3">
    <name type="scientific">Globisporangium ultimum (strain ATCC 200006 / CBS 805.95 / DAOM BR144)</name>
    <name type="common">Pythium ultimum</name>
    <dbReference type="NCBI Taxonomy" id="431595"/>
    <lineage>
        <taxon>Eukaryota</taxon>
        <taxon>Sar</taxon>
        <taxon>Stramenopiles</taxon>
        <taxon>Oomycota</taxon>
        <taxon>Peronosporomycetes</taxon>
        <taxon>Pythiales</taxon>
        <taxon>Pythiaceae</taxon>
        <taxon>Globisporangium</taxon>
    </lineage>
</organism>
<dbReference type="InterPro" id="IPR052981">
    <property type="entry name" value="Ingression_C2_domain"/>
</dbReference>
<dbReference type="PANTHER" id="PTHR47052:SF3">
    <property type="entry name" value="INGRESSION PROTEIN 1"/>
    <property type="match status" value="1"/>
</dbReference>
<dbReference type="AlphaFoldDB" id="K3WB40"/>
<dbReference type="InParanoid" id="K3WB40"/>
<name>K3WB40_GLOUD</name>
<dbReference type="EnsemblProtists" id="PYU1_T002181">
    <property type="protein sequence ID" value="PYU1_T002181"/>
    <property type="gene ID" value="PYU1_G002179"/>
</dbReference>
<dbReference type="PANTHER" id="PTHR47052">
    <property type="entry name" value="CONSERVED SERINE PROLINE-RICH PROTEIN (AFU_ORTHOLOGUE AFUA_2G01790)"/>
    <property type="match status" value="1"/>
</dbReference>
<dbReference type="InterPro" id="IPR000008">
    <property type="entry name" value="C2_dom"/>
</dbReference>
<dbReference type="Pfam" id="PF00168">
    <property type="entry name" value="C2"/>
    <property type="match status" value="1"/>
</dbReference>
<evidence type="ECO:0000313" key="2">
    <source>
        <dbReference type="EnsemblProtists" id="PYU1_T002181"/>
    </source>
</evidence>
<feature type="domain" description="C2" evidence="1">
    <location>
        <begin position="1"/>
        <end position="101"/>
    </location>
</feature>
<dbReference type="Gene3D" id="2.60.40.150">
    <property type="entry name" value="C2 domain"/>
    <property type="match status" value="1"/>
</dbReference>
<accession>K3WB40</accession>
<proteinExistence type="predicted"/>
<protein>
    <recommendedName>
        <fullName evidence="1">C2 domain-containing protein</fullName>
    </recommendedName>
</protein>
<dbReference type="HOGENOM" id="CLU_064200_0_0_1"/>
<dbReference type="STRING" id="431595.K3WB40"/>
<dbReference type="Proteomes" id="UP000019132">
    <property type="component" value="Unassembled WGS sequence"/>
</dbReference>
<evidence type="ECO:0000259" key="1">
    <source>
        <dbReference type="PROSITE" id="PS50004"/>
    </source>
</evidence>
<dbReference type="SUPFAM" id="SSF49562">
    <property type="entry name" value="C2 domain (Calcium/lipid-binding domain, CaLB)"/>
    <property type="match status" value="1"/>
</dbReference>
<evidence type="ECO:0000313" key="3">
    <source>
        <dbReference type="Proteomes" id="UP000019132"/>
    </source>
</evidence>
<dbReference type="InterPro" id="IPR035892">
    <property type="entry name" value="C2_domain_sf"/>
</dbReference>
<dbReference type="CDD" id="cd00030">
    <property type="entry name" value="C2"/>
    <property type="match status" value="1"/>
</dbReference>
<sequence>MPELHVRAVSARNLLDKQTFGRQDPYCKLTVRNRTFKTRVHDNGDKSPVWNERFTFEVYDPQLDQLRIEVKDKNFTASVLIGECRLPVNMFLHGNVVDQWFPLNNGHRGAGEVNLRVQLVGAGVGGGKAAAVAAPMVYAQPAGYAPPGYPVPQQQAAYPPQVVYAAPPPPVVYGAPPPVMYGAPGYIIEGHRHHHHDDGGYYGGRRGGGGGDMALGVGAGVLGGMLLGDVLFD</sequence>
<dbReference type="PROSITE" id="PS50004">
    <property type="entry name" value="C2"/>
    <property type="match status" value="1"/>
</dbReference>
<dbReference type="SMART" id="SM00239">
    <property type="entry name" value="C2"/>
    <property type="match status" value="1"/>
</dbReference>
<dbReference type="VEuPathDB" id="FungiDB:PYU1_G002179"/>
<dbReference type="eggNOG" id="KOG1012">
    <property type="taxonomic scope" value="Eukaryota"/>
</dbReference>
<reference evidence="3" key="2">
    <citation type="submission" date="2010-04" db="EMBL/GenBank/DDBJ databases">
        <authorList>
            <person name="Buell R."/>
            <person name="Hamilton J."/>
            <person name="Hostetler J."/>
        </authorList>
    </citation>
    <scope>NUCLEOTIDE SEQUENCE [LARGE SCALE GENOMIC DNA]</scope>
    <source>
        <strain evidence="3">DAOM:BR144</strain>
    </source>
</reference>
<reference evidence="3" key="1">
    <citation type="journal article" date="2010" name="Genome Biol.">
        <title>Genome sequence of the necrotrophic plant pathogen Pythium ultimum reveals original pathogenicity mechanisms and effector repertoire.</title>
        <authorList>
            <person name="Levesque C.A."/>
            <person name="Brouwer H."/>
            <person name="Cano L."/>
            <person name="Hamilton J.P."/>
            <person name="Holt C."/>
            <person name="Huitema E."/>
            <person name="Raffaele S."/>
            <person name="Robideau G.P."/>
            <person name="Thines M."/>
            <person name="Win J."/>
            <person name="Zerillo M.M."/>
            <person name="Beakes G.W."/>
            <person name="Boore J.L."/>
            <person name="Busam D."/>
            <person name="Dumas B."/>
            <person name="Ferriera S."/>
            <person name="Fuerstenberg S.I."/>
            <person name="Gachon C.M."/>
            <person name="Gaulin E."/>
            <person name="Govers F."/>
            <person name="Grenville-Briggs L."/>
            <person name="Horner N."/>
            <person name="Hostetler J."/>
            <person name="Jiang R.H."/>
            <person name="Johnson J."/>
            <person name="Krajaejun T."/>
            <person name="Lin H."/>
            <person name="Meijer H.J."/>
            <person name="Moore B."/>
            <person name="Morris P."/>
            <person name="Phuntmart V."/>
            <person name="Puiu D."/>
            <person name="Shetty J."/>
            <person name="Stajich J.E."/>
            <person name="Tripathy S."/>
            <person name="Wawra S."/>
            <person name="van West P."/>
            <person name="Whitty B.R."/>
            <person name="Coutinho P.M."/>
            <person name="Henrissat B."/>
            <person name="Martin F."/>
            <person name="Thomas P.D."/>
            <person name="Tyler B.M."/>
            <person name="De Vries R.P."/>
            <person name="Kamoun S."/>
            <person name="Yandell M."/>
            <person name="Tisserat N."/>
            <person name="Buell C.R."/>
        </authorList>
    </citation>
    <scope>NUCLEOTIDE SEQUENCE</scope>
    <source>
        <strain evidence="3">DAOM:BR144</strain>
    </source>
</reference>